<evidence type="ECO:0000256" key="6">
    <source>
        <dbReference type="ARBA" id="ARBA00022989"/>
    </source>
</evidence>
<evidence type="ECO:0000256" key="2">
    <source>
        <dbReference type="ARBA" id="ARBA00005551"/>
    </source>
</evidence>
<proteinExistence type="inferred from homology"/>
<keyword evidence="5 9" id="KW-0812">Transmembrane</keyword>
<dbReference type="PANTHER" id="PTHR43562">
    <property type="entry name" value="NAPA-TYPE SODIUM/HYDROGEN ANTIPORTER"/>
    <property type="match status" value="1"/>
</dbReference>
<evidence type="ECO:0000256" key="5">
    <source>
        <dbReference type="ARBA" id="ARBA00022692"/>
    </source>
</evidence>
<dbReference type="GO" id="GO:0006813">
    <property type="term" value="P:potassium ion transport"/>
    <property type="evidence" value="ECO:0007669"/>
    <property type="project" value="InterPro"/>
</dbReference>
<keyword evidence="7" id="KW-0406">Ion transport</keyword>
<comment type="subcellular location">
    <subcellularLocation>
        <location evidence="1">Membrane</location>
        <topology evidence="1">Multi-pass membrane protein</topology>
    </subcellularLocation>
</comment>
<dbReference type="AlphaFoldDB" id="A0A1V4SSS2"/>
<evidence type="ECO:0000259" key="10">
    <source>
        <dbReference type="PROSITE" id="PS51202"/>
    </source>
</evidence>
<gene>
    <name evidence="11" type="primary">gerN_3</name>
    <name evidence="11" type="ORF">CLTHE_24070</name>
</gene>
<evidence type="ECO:0000256" key="9">
    <source>
        <dbReference type="SAM" id="Phobius"/>
    </source>
</evidence>
<dbReference type="RefSeq" id="WP_080023643.1">
    <property type="nucleotide sequence ID" value="NZ_LTAY01000061.1"/>
</dbReference>
<dbReference type="GO" id="GO:1902600">
    <property type="term" value="P:proton transmembrane transport"/>
    <property type="evidence" value="ECO:0007669"/>
    <property type="project" value="InterPro"/>
</dbReference>
<reference evidence="11 12" key="1">
    <citation type="submission" date="2016-02" db="EMBL/GenBank/DDBJ databases">
        <title>Genome sequence of Clostridium thermobutyricum DSM 4928.</title>
        <authorList>
            <person name="Poehlein A."/>
            <person name="Daniel R."/>
        </authorList>
    </citation>
    <scope>NUCLEOTIDE SEQUENCE [LARGE SCALE GENOMIC DNA]</scope>
    <source>
        <strain evidence="11 12">DSM 4928</strain>
    </source>
</reference>
<feature type="transmembrane region" description="Helical" evidence="9">
    <location>
        <begin position="276"/>
        <end position="294"/>
    </location>
</feature>
<name>A0A1V4SSS2_9CLOT</name>
<dbReference type="Pfam" id="PF00999">
    <property type="entry name" value="Na_H_Exchanger"/>
    <property type="match status" value="1"/>
</dbReference>
<dbReference type="InterPro" id="IPR006153">
    <property type="entry name" value="Cation/H_exchanger_TM"/>
</dbReference>
<feature type="transmembrane region" description="Helical" evidence="9">
    <location>
        <begin position="157"/>
        <end position="178"/>
    </location>
</feature>
<dbReference type="InterPro" id="IPR038770">
    <property type="entry name" value="Na+/solute_symporter_sf"/>
</dbReference>
<dbReference type="PANTHER" id="PTHR43562:SF1">
    <property type="entry name" value="NA(+)_H(+) ANTIPORTER YJBQ-RELATED"/>
    <property type="match status" value="1"/>
</dbReference>
<evidence type="ECO:0000256" key="1">
    <source>
        <dbReference type="ARBA" id="ARBA00004141"/>
    </source>
</evidence>
<feature type="transmembrane region" description="Helical" evidence="9">
    <location>
        <begin position="336"/>
        <end position="356"/>
    </location>
</feature>
<feature type="transmembrane region" description="Helical" evidence="9">
    <location>
        <begin position="368"/>
        <end position="386"/>
    </location>
</feature>
<feature type="transmembrane region" description="Helical" evidence="9">
    <location>
        <begin position="248"/>
        <end position="264"/>
    </location>
</feature>
<dbReference type="Pfam" id="PF02080">
    <property type="entry name" value="TrkA_C"/>
    <property type="match status" value="1"/>
</dbReference>
<keyword evidence="6 9" id="KW-1133">Transmembrane helix</keyword>
<dbReference type="PROSITE" id="PS51202">
    <property type="entry name" value="RCK_C"/>
    <property type="match status" value="1"/>
</dbReference>
<dbReference type="GO" id="GO:0016020">
    <property type="term" value="C:membrane"/>
    <property type="evidence" value="ECO:0007669"/>
    <property type="project" value="UniProtKB-SubCell"/>
</dbReference>
<evidence type="ECO:0000256" key="8">
    <source>
        <dbReference type="ARBA" id="ARBA00023136"/>
    </source>
</evidence>
<dbReference type="SUPFAM" id="SSF116726">
    <property type="entry name" value="TrkA C-terminal domain-like"/>
    <property type="match status" value="1"/>
</dbReference>
<dbReference type="GO" id="GO:0008324">
    <property type="term" value="F:monoatomic cation transmembrane transporter activity"/>
    <property type="evidence" value="ECO:0007669"/>
    <property type="project" value="InterPro"/>
</dbReference>
<sequence length="483" mass="53594">MKETLNYDSLLILSTVAFFTPFLVSKLKRIKIPYQVGEIFIGIILGKSFLNIIKPDVWILFLSNLGLAYLMFLSGLAINFDDLKRGEGESLKNSKIFLSIKMIIVSLITSICLSFSLKLVGIESGTLFFALLFTAAAPGLLVPILKSKNIISSNFGQSLLIFGIITQLLSLIGVTFISSISLHGLSFKSFTFLIIFAAAILIYFISKFIFKTNDFSAMAFKNLHISVRGAFVLVLILVAIAQKVDSEIILGSFLAGMVFSLLVGKAKDEISHQLDVIGYGFLIPIFFIMVGVNIDLKSIIDNPSAILKIPVFIIIFFLVKFIPCLLLKKKYGIRNVLASSMILTAQLSLVIVGAQIALNLHYINISDYSAFVVTTVITCIIFPILFEKFIVEDSNTVKQVKEEDKIIIREFILGSEWYFGKPLKDCRLPEGCRIFSITRDEEEIMPSANTVLQANDLIILAGIRSAVEETINMLSICNLDLPE</sequence>
<comment type="similarity">
    <text evidence="2">Belongs to the monovalent cation:proton antiporter 2 (CPA2) transporter (TC 2.A.37) family.</text>
</comment>
<organism evidence="11 12">
    <name type="scientific">Clostridium thermobutyricum DSM 4928</name>
    <dbReference type="NCBI Taxonomy" id="1121339"/>
    <lineage>
        <taxon>Bacteria</taxon>
        <taxon>Bacillati</taxon>
        <taxon>Bacillota</taxon>
        <taxon>Clostridia</taxon>
        <taxon>Eubacteriales</taxon>
        <taxon>Clostridiaceae</taxon>
        <taxon>Clostridium</taxon>
    </lineage>
</organism>
<dbReference type="Gene3D" id="3.30.70.1450">
    <property type="entry name" value="Regulator of K+ conductance, C-terminal domain"/>
    <property type="match status" value="1"/>
</dbReference>
<dbReference type="GO" id="GO:0015297">
    <property type="term" value="F:antiporter activity"/>
    <property type="evidence" value="ECO:0007669"/>
    <property type="project" value="UniProtKB-KW"/>
</dbReference>
<keyword evidence="3" id="KW-0813">Transport</keyword>
<feature type="domain" description="RCK C-terminal" evidence="10">
    <location>
        <begin position="395"/>
        <end position="476"/>
    </location>
</feature>
<feature type="transmembrane region" description="Helical" evidence="9">
    <location>
        <begin position="306"/>
        <end position="327"/>
    </location>
</feature>
<evidence type="ECO:0000256" key="4">
    <source>
        <dbReference type="ARBA" id="ARBA00022449"/>
    </source>
</evidence>
<evidence type="ECO:0000313" key="12">
    <source>
        <dbReference type="Proteomes" id="UP000191448"/>
    </source>
</evidence>
<dbReference type="InterPro" id="IPR036721">
    <property type="entry name" value="RCK_C_sf"/>
</dbReference>
<feature type="transmembrane region" description="Helical" evidence="9">
    <location>
        <begin position="190"/>
        <end position="210"/>
    </location>
</feature>
<evidence type="ECO:0000256" key="7">
    <source>
        <dbReference type="ARBA" id="ARBA00023065"/>
    </source>
</evidence>
<feature type="transmembrane region" description="Helical" evidence="9">
    <location>
        <begin position="98"/>
        <end position="120"/>
    </location>
</feature>
<feature type="transmembrane region" description="Helical" evidence="9">
    <location>
        <begin position="126"/>
        <end position="145"/>
    </location>
</feature>
<feature type="transmembrane region" description="Helical" evidence="9">
    <location>
        <begin position="36"/>
        <end position="53"/>
    </location>
</feature>
<dbReference type="Proteomes" id="UP000191448">
    <property type="component" value="Unassembled WGS sequence"/>
</dbReference>
<keyword evidence="4" id="KW-0050">Antiport</keyword>
<comment type="caution">
    <text evidence="11">The sequence shown here is derived from an EMBL/GenBank/DDBJ whole genome shotgun (WGS) entry which is preliminary data.</text>
</comment>
<dbReference type="OrthoDB" id="9793589at2"/>
<keyword evidence="8 9" id="KW-0472">Membrane</keyword>
<dbReference type="Gene3D" id="1.20.1530.20">
    <property type="match status" value="1"/>
</dbReference>
<accession>A0A1V4SSS2</accession>
<evidence type="ECO:0000313" key="11">
    <source>
        <dbReference type="EMBL" id="OPX46930.1"/>
    </source>
</evidence>
<evidence type="ECO:0000256" key="3">
    <source>
        <dbReference type="ARBA" id="ARBA00022448"/>
    </source>
</evidence>
<dbReference type="EMBL" id="LTAY01000061">
    <property type="protein sequence ID" value="OPX46930.1"/>
    <property type="molecule type" value="Genomic_DNA"/>
</dbReference>
<protein>
    <submittedName>
        <fullName evidence="11">Na(+)/H(+)-K(+) antiporter GerN</fullName>
    </submittedName>
</protein>
<dbReference type="InterPro" id="IPR006037">
    <property type="entry name" value="RCK_C"/>
</dbReference>
<feature type="transmembrane region" description="Helical" evidence="9">
    <location>
        <begin position="6"/>
        <end position="24"/>
    </location>
</feature>
<feature type="transmembrane region" description="Helical" evidence="9">
    <location>
        <begin position="222"/>
        <end position="242"/>
    </location>
</feature>
<feature type="transmembrane region" description="Helical" evidence="9">
    <location>
        <begin position="59"/>
        <end position="78"/>
    </location>
</feature>